<evidence type="ECO:0000256" key="2">
    <source>
        <dbReference type="ARBA" id="ARBA00012027"/>
    </source>
</evidence>
<reference evidence="10 11" key="1">
    <citation type="journal article" date="2023" name="Plants (Basel)">
        <title>Bridging the Gap: Combining Genomics and Transcriptomics Approaches to Understand Stylosanthes scabra, an Orphan Legume from the Brazilian Caatinga.</title>
        <authorList>
            <person name="Ferreira-Neto J.R.C."/>
            <person name="da Silva M.D."/>
            <person name="Binneck E."/>
            <person name="de Melo N.F."/>
            <person name="da Silva R.H."/>
            <person name="de Melo A.L.T.M."/>
            <person name="Pandolfi V."/>
            <person name="Bustamante F.O."/>
            <person name="Brasileiro-Vidal A.C."/>
            <person name="Benko-Iseppon A.M."/>
        </authorList>
    </citation>
    <scope>NUCLEOTIDE SEQUENCE [LARGE SCALE GENOMIC DNA]</scope>
    <source>
        <tissue evidence="10">Leaves</tissue>
    </source>
</reference>
<sequence length="723" mass="83502">MMKGSWEEHFYFHCAHIASEIRFIIHDGYHKIEREAPAEYILNNSGQLIKWVQAEQYWSNQTIKMDLKFVDARQHRQGISPEFLGVPRTPFPQRNGCRVTLYQDAHIPDDYVQKIRSAGMESYQPQSCWEDIFDAIDKAQNFIYIAGWSLYTEIALLRDPARRPSEEERGTTLGELLKRKAEKDNVKVVLLLWNDPTEIPGWYGGKMEVHNKETREYFKNTPNVECVVCSRDGLLKGPDGWIYSHHQKIVLVDSDDDDDGIIKRRVVSFIGGFDLSHGRYDTPTHPLFRTQTKDFVQPSIHGFRIEEGGPREPWHDVHAKLEGPIAWDVYSAFFQRCEKEGIKNVSEHILQDVIFGPPSQQEVITNRSRNDTWNAQLFRSIDDRATSGLEHGSGLVGEKNKIIDRSIQHAYIDAIRRAKNFIYIENQYFIGSSFGWSAKDGSIKGEDNDDAWHLVPKELSLKIVSKIKSGERFSVYVVIPMWPEGDPHDGVMGIVQKMLDLQRKTIEMMYKDIVKALKEEKIEQDPRMYLSFFCLGNREAGSDDEHQPLKIPKQNSHHYKAQTNRRFMIYVHSKMMIVDDEYIIIGSANINQRSMDGGRDTEIVMGAYQPNHLVAGPGGARGDIHSFRMSLWYEHLGMFEHTFLNPETEECINKVNELAQQNWDLYSAESFDRDLPGHLLRYPFQISKDGVVQELPEFEFFPDTNASVLGKPKPYIPKRLASR</sequence>
<dbReference type="SMART" id="SM00155">
    <property type="entry name" value="PLDc"/>
    <property type="match status" value="2"/>
</dbReference>
<evidence type="ECO:0000256" key="4">
    <source>
        <dbReference type="ARBA" id="ARBA00022737"/>
    </source>
</evidence>
<keyword evidence="8" id="KW-0443">Lipid metabolism</keyword>
<comment type="caution">
    <text evidence="10">The sequence shown here is derived from an EMBL/GenBank/DDBJ whole genome shotgun (WGS) entry which is preliminary data.</text>
</comment>
<dbReference type="Pfam" id="PF00614">
    <property type="entry name" value="PLDc"/>
    <property type="match status" value="1"/>
</dbReference>
<dbReference type="PROSITE" id="PS50035">
    <property type="entry name" value="PLD"/>
    <property type="match status" value="2"/>
</dbReference>
<dbReference type="InterPro" id="IPR015679">
    <property type="entry name" value="PLipase_D_fam"/>
</dbReference>
<dbReference type="InterPro" id="IPR024632">
    <property type="entry name" value="PLipase_D_C"/>
</dbReference>
<keyword evidence="4" id="KW-0677">Repeat</keyword>
<keyword evidence="7" id="KW-0442">Lipid degradation</keyword>
<evidence type="ECO:0000313" key="10">
    <source>
        <dbReference type="EMBL" id="MED6173247.1"/>
    </source>
</evidence>
<dbReference type="PANTHER" id="PTHR18896:SF115">
    <property type="entry name" value="PHOSPHOLIPASE D ALPHA 1"/>
    <property type="match status" value="1"/>
</dbReference>
<keyword evidence="5" id="KW-0378">Hydrolase</keyword>
<evidence type="ECO:0000256" key="1">
    <source>
        <dbReference type="ARBA" id="ARBA00000798"/>
    </source>
</evidence>
<comment type="catalytic activity">
    <reaction evidence="1">
        <text>a 1,2-diacyl-sn-glycero-3-phosphocholine + H2O = a 1,2-diacyl-sn-glycero-3-phosphate + choline + H(+)</text>
        <dbReference type="Rhea" id="RHEA:14445"/>
        <dbReference type="ChEBI" id="CHEBI:15354"/>
        <dbReference type="ChEBI" id="CHEBI:15377"/>
        <dbReference type="ChEBI" id="CHEBI:15378"/>
        <dbReference type="ChEBI" id="CHEBI:57643"/>
        <dbReference type="ChEBI" id="CHEBI:58608"/>
        <dbReference type="EC" id="3.1.4.4"/>
    </reaction>
</comment>
<dbReference type="EMBL" id="JASCZI010151507">
    <property type="protein sequence ID" value="MED6173247.1"/>
    <property type="molecule type" value="Genomic_DNA"/>
</dbReference>
<dbReference type="InterPro" id="IPR001736">
    <property type="entry name" value="PLipase_D/transphosphatidylase"/>
</dbReference>
<name>A0ABU6VJY2_9FABA</name>
<dbReference type="Pfam" id="PF12357">
    <property type="entry name" value="PLD_C"/>
    <property type="match status" value="1"/>
</dbReference>
<proteinExistence type="predicted"/>
<evidence type="ECO:0000313" key="11">
    <source>
        <dbReference type="Proteomes" id="UP001341840"/>
    </source>
</evidence>
<evidence type="ECO:0000256" key="3">
    <source>
        <dbReference type="ARBA" id="ARBA00022723"/>
    </source>
</evidence>
<evidence type="ECO:0000256" key="5">
    <source>
        <dbReference type="ARBA" id="ARBA00022801"/>
    </source>
</evidence>
<dbReference type="Proteomes" id="UP001341840">
    <property type="component" value="Unassembled WGS sequence"/>
</dbReference>
<keyword evidence="3" id="KW-0479">Metal-binding</keyword>
<keyword evidence="6" id="KW-0106">Calcium</keyword>
<dbReference type="EC" id="3.1.4.4" evidence="2"/>
<evidence type="ECO:0000256" key="8">
    <source>
        <dbReference type="ARBA" id="ARBA00023098"/>
    </source>
</evidence>
<organism evidence="10 11">
    <name type="scientific">Stylosanthes scabra</name>
    <dbReference type="NCBI Taxonomy" id="79078"/>
    <lineage>
        <taxon>Eukaryota</taxon>
        <taxon>Viridiplantae</taxon>
        <taxon>Streptophyta</taxon>
        <taxon>Embryophyta</taxon>
        <taxon>Tracheophyta</taxon>
        <taxon>Spermatophyta</taxon>
        <taxon>Magnoliopsida</taxon>
        <taxon>eudicotyledons</taxon>
        <taxon>Gunneridae</taxon>
        <taxon>Pentapetalae</taxon>
        <taxon>rosids</taxon>
        <taxon>fabids</taxon>
        <taxon>Fabales</taxon>
        <taxon>Fabaceae</taxon>
        <taxon>Papilionoideae</taxon>
        <taxon>50 kb inversion clade</taxon>
        <taxon>dalbergioids sensu lato</taxon>
        <taxon>Dalbergieae</taxon>
        <taxon>Pterocarpus clade</taxon>
        <taxon>Stylosanthes</taxon>
    </lineage>
</organism>
<evidence type="ECO:0000259" key="9">
    <source>
        <dbReference type="PROSITE" id="PS50035"/>
    </source>
</evidence>
<gene>
    <name evidence="10" type="ORF">PIB30_057548</name>
</gene>
<keyword evidence="11" id="KW-1185">Reference proteome</keyword>
<dbReference type="PANTHER" id="PTHR18896">
    <property type="entry name" value="PHOSPHOLIPASE D"/>
    <property type="match status" value="1"/>
</dbReference>
<evidence type="ECO:0000256" key="7">
    <source>
        <dbReference type="ARBA" id="ARBA00022963"/>
    </source>
</evidence>
<dbReference type="Gene3D" id="3.30.870.10">
    <property type="entry name" value="Endonuclease Chain A"/>
    <property type="match status" value="2"/>
</dbReference>
<protein>
    <recommendedName>
        <fullName evidence="2">phospholipase D</fullName>
        <ecNumber evidence="2">3.1.4.4</ecNumber>
    </recommendedName>
</protein>
<accession>A0ABU6VJY2</accession>
<evidence type="ECO:0000256" key="6">
    <source>
        <dbReference type="ARBA" id="ARBA00022837"/>
    </source>
</evidence>
<feature type="domain" description="PLD phosphodiesterase" evidence="9">
    <location>
        <begin position="567"/>
        <end position="594"/>
    </location>
</feature>
<feature type="domain" description="PLD phosphodiesterase" evidence="9">
    <location>
        <begin position="241"/>
        <end position="279"/>
    </location>
</feature>
<dbReference type="SUPFAM" id="SSF56024">
    <property type="entry name" value="Phospholipase D/nuclease"/>
    <property type="match status" value="2"/>
</dbReference>